<keyword evidence="3" id="KW-1185">Reference proteome</keyword>
<dbReference type="KEGG" id="hfv:R50_1543"/>
<sequence length="81" mass="8160">MAPRKDCTFALDAVGGFFMAAGGAAGGGTRTMTAGREGGFGCGSWPNSGPRRCVMKTAGSTGRRSGTSAGRRGPCGRWGTR</sequence>
<evidence type="ECO:0000256" key="1">
    <source>
        <dbReference type="SAM" id="MobiDB-lite"/>
    </source>
</evidence>
<proteinExistence type="predicted"/>
<protein>
    <submittedName>
        <fullName evidence="2">Uncharacterized protein</fullName>
    </submittedName>
</protein>
<evidence type="ECO:0000313" key="3">
    <source>
        <dbReference type="Proteomes" id="UP000503399"/>
    </source>
</evidence>
<reference evidence="2 3" key="1">
    <citation type="submission" date="2020-02" db="EMBL/GenBank/DDBJ databases">
        <authorList>
            <person name="Hogendoorn C."/>
        </authorList>
    </citation>
    <scope>NUCLEOTIDE SEQUENCE [LARGE SCALE GENOMIC DNA]</scope>
    <source>
        <strain evidence="2">R501</strain>
    </source>
</reference>
<evidence type="ECO:0000313" key="2">
    <source>
        <dbReference type="EMBL" id="CAB1129044.1"/>
    </source>
</evidence>
<gene>
    <name evidence="2" type="ORF">R50_1543</name>
</gene>
<dbReference type="EMBL" id="LR778114">
    <property type="protein sequence ID" value="CAB1129044.1"/>
    <property type="molecule type" value="Genomic_DNA"/>
</dbReference>
<name>A0A6F8ZH08_9FIRM</name>
<dbReference type="Proteomes" id="UP000503399">
    <property type="component" value="Chromosome"/>
</dbReference>
<feature type="compositionally biased region" description="Low complexity" evidence="1">
    <location>
        <begin position="57"/>
        <end position="72"/>
    </location>
</feature>
<organism evidence="2 3">
    <name type="scientific">Candidatus Hydrogenisulfobacillus filiaventi</name>
    <dbReference type="NCBI Taxonomy" id="2707344"/>
    <lineage>
        <taxon>Bacteria</taxon>
        <taxon>Bacillati</taxon>
        <taxon>Bacillota</taxon>
        <taxon>Clostridia</taxon>
        <taxon>Eubacteriales</taxon>
        <taxon>Clostridiales Family XVII. Incertae Sedis</taxon>
        <taxon>Candidatus Hydrogenisulfobacillus</taxon>
    </lineage>
</organism>
<accession>A0A6F8ZH08</accession>
<dbReference type="AlphaFoldDB" id="A0A6F8ZH08"/>
<feature type="region of interest" description="Disordered" evidence="1">
    <location>
        <begin position="56"/>
        <end position="81"/>
    </location>
</feature>